<feature type="transmembrane region" description="Helical" evidence="1">
    <location>
        <begin position="61"/>
        <end position="82"/>
    </location>
</feature>
<dbReference type="AlphaFoldDB" id="A0A8E1ZXB7"/>
<comment type="caution">
    <text evidence="2">The sequence shown here is derived from an EMBL/GenBank/DDBJ whole genome shotgun (WGS) entry which is preliminary data.</text>
</comment>
<keyword evidence="3" id="KW-1185">Reference proteome</keyword>
<evidence type="ECO:0000256" key="1">
    <source>
        <dbReference type="SAM" id="Phobius"/>
    </source>
</evidence>
<gene>
    <name evidence="2" type="ORF">F5613_002349</name>
</gene>
<keyword evidence="1" id="KW-1133">Transmembrane helix</keyword>
<name>A0A8E1ZXB7_9PORP</name>
<evidence type="ECO:0000313" key="3">
    <source>
        <dbReference type="Proteomes" id="UP000574332"/>
    </source>
</evidence>
<proteinExistence type="predicted"/>
<reference evidence="2 3" key="1">
    <citation type="submission" date="2020-07" db="EMBL/GenBank/DDBJ databases">
        <title>Genomic Encyclopedia of Type Strains, Phase IV (KMG-IV): sequencing the most valuable type-strain genomes for metagenomic binning, comparative biology and taxonomic classification.</title>
        <authorList>
            <person name="Goeker M."/>
        </authorList>
    </citation>
    <scope>NUCLEOTIDE SEQUENCE [LARGE SCALE GENOMIC DNA]</scope>
    <source>
        <strain evidence="2 3">DSM 23697</strain>
    </source>
</reference>
<protein>
    <submittedName>
        <fullName evidence="2">Uncharacterized protein</fullName>
    </submittedName>
</protein>
<dbReference type="RefSeq" id="WP_179399829.1">
    <property type="nucleotide sequence ID" value="NZ_JACCCY010000003.1"/>
</dbReference>
<accession>A0A8E1ZXB7</accession>
<keyword evidence="1" id="KW-0812">Transmembrane</keyword>
<evidence type="ECO:0000313" key="2">
    <source>
        <dbReference type="EMBL" id="NYI50219.1"/>
    </source>
</evidence>
<sequence>MAKSDKDWAKLFWPMFISVGVTGLLTFLAFGSIISYVALVVLGLCFMYFIYARIDEQDATDVYVTIGMCIILCLGYLLHYLFNWF</sequence>
<organism evidence="2 3">
    <name type="scientific">Macellibacteroides fermentans</name>
    <dbReference type="NCBI Taxonomy" id="879969"/>
    <lineage>
        <taxon>Bacteria</taxon>
        <taxon>Pseudomonadati</taxon>
        <taxon>Bacteroidota</taxon>
        <taxon>Bacteroidia</taxon>
        <taxon>Bacteroidales</taxon>
        <taxon>Porphyromonadaceae</taxon>
        <taxon>Macellibacteroides</taxon>
    </lineage>
</organism>
<keyword evidence="1" id="KW-0472">Membrane</keyword>
<feature type="transmembrane region" description="Helical" evidence="1">
    <location>
        <begin position="36"/>
        <end position="54"/>
    </location>
</feature>
<dbReference type="Proteomes" id="UP000574332">
    <property type="component" value="Unassembled WGS sequence"/>
</dbReference>
<dbReference type="EMBL" id="JACCCY010000003">
    <property type="protein sequence ID" value="NYI50219.1"/>
    <property type="molecule type" value="Genomic_DNA"/>
</dbReference>